<comment type="subcellular location">
    <subcellularLocation>
        <location evidence="1">Cell inner membrane</location>
        <topology evidence="1">Single-pass membrane protein</topology>
    </subcellularLocation>
</comment>
<feature type="transmembrane region" description="Helical" evidence="11">
    <location>
        <begin position="6"/>
        <end position="32"/>
    </location>
</feature>
<dbReference type="STRING" id="40335.Ltuc_1010"/>
<sequence length="162" mass="18602">MKVKGFTLFELLITISLLLSLSIVGIGSYTYFMRKNEQKALIDELRTAIQYAKMQAIILGNSVYLAPLDISSSWSKGMVLNFLNKKTNKIELIYQWQWSHPRWDLNWEGVSLTNKIVFSTHPGQAISNGRFILINKDTHEQVVIILNRLGRIRISNNLSLMC</sequence>
<proteinExistence type="inferred from homology"/>
<evidence type="ECO:0000256" key="4">
    <source>
        <dbReference type="ARBA" id="ARBA00022481"/>
    </source>
</evidence>
<dbReference type="GO" id="GO:0015627">
    <property type="term" value="C:type II protein secretion system complex"/>
    <property type="evidence" value="ECO:0007669"/>
    <property type="project" value="InterPro"/>
</dbReference>
<keyword evidence="5" id="KW-0997">Cell inner membrane</keyword>
<comment type="similarity">
    <text evidence="9">Belongs to the GSP H family.</text>
</comment>
<dbReference type="OrthoDB" id="2313614at2"/>
<evidence type="ECO:0000259" key="12">
    <source>
        <dbReference type="Pfam" id="PF12019"/>
    </source>
</evidence>
<dbReference type="InterPro" id="IPR012902">
    <property type="entry name" value="N_methyl_site"/>
</dbReference>
<dbReference type="NCBIfam" id="TIGR02532">
    <property type="entry name" value="IV_pilin_GFxxxE"/>
    <property type="match status" value="1"/>
</dbReference>
<name>A0A0W0ZVI8_9GAMM</name>
<evidence type="ECO:0000256" key="2">
    <source>
        <dbReference type="ARBA" id="ARBA00021549"/>
    </source>
</evidence>
<evidence type="ECO:0000256" key="10">
    <source>
        <dbReference type="ARBA" id="ARBA00030775"/>
    </source>
</evidence>
<dbReference type="Pfam" id="PF12019">
    <property type="entry name" value="GspH"/>
    <property type="match status" value="1"/>
</dbReference>
<comment type="caution">
    <text evidence="13">The sequence shown here is derived from an EMBL/GenBank/DDBJ whole genome shotgun (WGS) entry which is preliminary data.</text>
</comment>
<evidence type="ECO:0000256" key="6">
    <source>
        <dbReference type="ARBA" id="ARBA00022692"/>
    </source>
</evidence>
<keyword evidence="6 11" id="KW-0812">Transmembrane</keyword>
<evidence type="ECO:0000256" key="3">
    <source>
        <dbReference type="ARBA" id="ARBA00022475"/>
    </source>
</evidence>
<evidence type="ECO:0000256" key="8">
    <source>
        <dbReference type="ARBA" id="ARBA00023136"/>
    </source>
</evidence>
<keyword evidence="4" id="KW-0488">Methylation</keyword>
<evidence type="ECO:0000256" key="1">
    <source>
        <dbReference type="ARBA" id="ARBA00004377"/>
    </source>
</evidence>
<dbReference type="AlphaFoldDB" id="A0A0W0ZVI8"/>
<dbReference type="Gene3D" id="3.55.40.10">
    <property type="entry name" value="minor pseudopilin epsh domain"/>
    <property type="match status" value="1"/>
</dbReference>
<evidence type="ECO:0000256" key="9">
    <source>
        <dbReference type="ARBA" id="ARBA00025772"/>
    </source>
</evidence>
<accession>A0A0W0ZVI8</accession>
<dbReference type="GO" id="GO:0005886">
    <property type="term" value="C:plasma membrane"/>
    <property type="evidence" value="ECO:0007669"/>
    <property type="project" value="UniProtKB-SubCell"/>
</dbReference>
<dbReference type="InterPro" id="IPR045584">
    <property type="entry name" value="Pilin-like"/>
</dbReference>
<gene>
    <name evidence="13" type="ORF">Ltuc_1010</name>
</gene>
<evidence type="ECO:0000256" key="5">
    <source>
        <dbReference type="ARBA" id="ARBA00022519"/>
    </source>
</evidence>
<dbReference type="Proteomes" id="UP000054693">
    <property type="component" value="Unassembled WGS sequence"/>
</dbReference>
<reference evidence="13 14" key="1">
    <citation type="submission" date="2015-11" db="EMBL/GenBank/DDBJ databases">
        <title>Genomic analysis of 38 Legionella species identifies large and diverse effector repertoires.</title>
        <authorList>
            <person name="Burstein D."/>
            <person name="Amaro F."/>
            <person name="Zusman T."/>
            <person name="Lifshitz Z."/>
            <person name="Cohen O."/>
            <person name="Gilbert J.A."/>
            <person name="Pupko T."/>
            <person name="Shuman H.A."/>
            <person name="Segal G."/>
        </authorList>
    </citation>
    <scope>NUCLEOTIDE SEQUENCE [LARGE SCALE GENOMIC DNA]</scope>
    <source>
        <strain evidence="13 14">ATCC 49180</strain>
    </source>
</reference>
<dbReference type="PATRIC" id="fig|40335.7.peg.1064"/>
<evidence type="ECO:0000256" key="7">
    <source>
        <dbReference type="ARBA" id="ARBA00022989"/>
    </source>
</evidence>
<dbReference type="SUPFAM" id="SSF54523">
    <property type="entry name" value="Pili subunits"/>
    <property type="match status" value="1"/>
</dbReference>
<keyword evidence="3" id="KW-1003">Cell membrane</keyword>
<protein>
    <recommendedName>
        <fullName evidence="2">Type II secretion system protein H</fullName>
    </recommendedName>
    <alternativeName>
        <fullName evidence="10">General secretion pathway protein H</fullName>
    </alternativeName>
</protein>
<keyword evidence="7 11" id="KW-1133">Transmembrane helix</keyword>
<keyword evidence="8 11" id="KW-0472">Membrane</keyword>
<evidence type="ECO:0000313" key="14">
    <source>
        <dbReference type="Proteomes" id="UP000054693"/>
    </source>
</evidence>
<feature type="domain" description="General secretion pathway GspH" evidence="12">
    <location>
        <begin position="43"/>
        <end position="150"/>
    </location>
</feature>
<dbReference type="RefSeq" id="WP_058520228.1">
    <property type="nucleotide sequence ID" value="NZ_CAAAIP010000001.1"/>
</dbReference>
<evidence type="ECO:0000256" key="11">
    <source>
        <dbReference type="SAM" id="Phobius"/>
    </source>
</evidence>
<organism evidence="13 14">
    <name type="scientific">Legionella tucsonensis</name>
    <dbReference type="NCBI Taxonomy" id="40335"/>
    <lineage>
        <taxon>Bacteria</taxon>
        <taxon>Pseudomonadati</taxon>
        <taxon>Pseudomonadota</taxon>
        <taxon>Gammaproteobacteria</taxon>
        <taxon>Legionellales</taxon>
        <taxon>Legionellaceae</taxon>
        <taxon>Legionella</taxon>
    </lineage>
</organism>
<dbReference type="EMBL" id="LNZA01000001">
    <property type="protein sequence ID" value="KTD73163.1"/>
    <property type="molecule type" value="Genomic_DNA"/>
</dbReference>
<keyword evidence="14" id="KW-1185">Reference proteome</keyword>
<evidence type="ECO:0000313" key="13">
    <source>
        <dbReference type="EMBL" id="KTD73163.1"/>
    </source>
</evidence>
<dbReference type="GO" id="GO:0015628">
    <property type="term" value="P:protein secretion by the type II secretion system"/>
    <property type="evidence" value="ECO:0007669"/>
    <property type="project" value="InterPro"/>
</dbReference>
<dbReference type="InterPro" id="IPR022346">
    <property type="entry name" value="T2SS_GspH"/>
</dbReference>